<dbReference type="PROSITE" id="PS50042">
    <property type="entry name" value="CNMP_BINDING_3"/>
    <property type="match status" value="1"/>
</dbReference>
<dbReference type="Gene3D" id="2.60.120.10">
    <property type="entry name" value="Jelly Rolls"/>
    <property type="match status" value="1"/>
</dbReference>
<dbReference type="Pfam" id="PF00027">
    <property type="entry name" value="cNMP_binding"/>
    <property type="match status" value="1"/>
</dbReference>
<dbReference type="SUPFAM" id="SSF51206">
    <property type="entry name" value="cAMP-binding domain-like"/>
    <property type="match status" value="1"/>
</dbReference>
<keyword evidence="1" id="KW-1071">Ligand-gated ion channel</keyword>
<dbReference type="AlphaFoldDB" id="A0AAV7K6P0"/>
<dbReference type="GO" id="GO:0005221">
    <property type="term" value="F:intracellularly cyclic nucleotide-activated monoatomic cation channel activity"/>
    <property type="evidence" value="ECO:0007669"/>
    <property type="project" value="InterPro"/>
</dbReference>
<protein>
    <submittedName>
        <fullName evidence="4">Cyclic-nucleotide-gated cation channel</fullName>
    </submittedName>
</protein>
<evidence type="ECO:0000256" key="1">
    <source>
        <dbReference type="ARBA" id="ARBA00023286"/>
    </source>
</evidence>
<dbReference type="Gene3D" id="1.10.287.70">
    <property type="match status" value="1"/>
</dbReference>
<feature type="transmembrane region" description="Helical" evidence="2">
    <location>
        <begin position="329"/>
        <end position="351"/>
    </location>
</feature>
<feature type="transmembrane region" description="Helical" evidence="2">
    <location>
        <begin position="100"/>
        <end position="124"/>
    </location>
</feature>
<dbReference type="InterPro" id="IPR050866">
    <property type="entry name" value="CNG_cation_channel"/>
</dbReference>
<feature type="transmembrane region" description="Helical" evidence="2">
    <location>
        <begin position="298"/>
        <end position="317"/>
    </location>
</feature>
<feature type="domain" description="Cyclic nucleotide-binding" evidence="3">
    <location>
        <begin position="435"/>
        <end position="541"/>
    </location>
</feature>
<keyword evidence="2" id="KW-1133">Transmembrane helix</keyword>
<dbReference type="GO" id="GO:0044877">
    <property type="term" value="F:protein-containing complex binding"/>
    <property type="evidence" value="ECO:0007669"/>
    <property type="project" value="TreeGrafter"/>
</dbReference>
<dbReference type="PANTHER" id="PTHR45638">
    <property type="entry name" value="CYCLIC NUCLEOTIDE-GATED CATION CHANNEL SUBUNIT A"/>
    <property type="match status" value="1"/>
</dbReference>
<feature type="transmembrane region" description="Helical" evidence="2">
    <location>
        <begin position="258"/>
        <end position="277"/>
    </location>
</feature>
<name>A0AAV7K6P0_9METZ</name>
<dbReference type="PANTHER" id="PTHR45638:SF11">
    <property type="entry name" value="CYCLIC NUCLEOTIDE-GATED CATION CHANNEL SUBUNIT A"/>
    <property type="match status" value="1"/>
</dbReference>
<dbReference type="CDD" id="cd00038">
    <property type="entry name" value="CAP_ED"/>
    <property type="match status" value="1"/>
</dbReference>
<evidence type="ECO:0000259" key="3">
    <source>
        <dbReference type="PROSITE" id="PS50042"/>
    </source>
</evidence>
<keyword evidence="5" id="KW-1185">Reference proteome</keyword>
<comment type="caution">
    <text evidence="4">The sequence shown here is derived from an EMBL/GenBank/DDBJ whole genome shotgun (WGS) entry which is preliminary data.</text>
</comment>
<evidence type="ECO:0000256" key="2">
    <source>
        <dbReference type="SAM" id="Phobius"/>
    </source>
</evidence>
<dbReference type="InterPro" id="IPR000595">
    <property type="entry name" value="cNMP-bd_dom"/>
</dbReference>
<keyword evidence="1" id="KW-0406">Ion transport</keyword>
<dbReference type="InterPro" id="IPR018490">
    <property type="entry name" value="cNMP-bd_dom_sf"/>
</dbReference>
<proteinExistence type="predicted"/>
<feature type="transmembrane region" description="Helical" evidence="2">
    <location>
        <begin position="196"/>
        <end position="217"/>
    </location>
</feature>
<dbReference type="Proteomes" id="UP001165289">
    <property type="component" value="Unassembled WGS sequence"/>
</dbReference>
<gene>
    <name evidence="4" type="ORF">LOD99_1250</name>
</gene>
<keyword evidence="1" id="KW-0813">Transport</keyword>
<dbReference type="InterPro" id="IPR014710">
    <property type="entry name" value="RmlC-like_jellyroll"/>
</dbReference>
<keyword evidence="1" id="KW-0407">Ion channel</keyword>
<dbReference type="EMBL" id="JAKMXF010000144">
    <property type="protein sequence ID" value="KAI6656454.1"/>
    <property type="molecule type" value="Genomic_DNA"/>
</dbReference>
<keyword evidence="2" id="KW-0812">Transmembrane</keyword>
<sequence>MASPIPETPSSNGRNSITSALSFESSKLHILGSHVGQDDSSSSEDEVKIESSTKWYSQGTNYNLKGKQKFIELTLGIHFEQPYNSKTVLSFTLDEYGQLYFWWMLIVSLSAVYNFITIPMRIAYGNVLLVSDMKVGSNNPILLEDSLAFYLMDILTDIVYVVDIVCCQSRLQFVSKADGHRIDSFKETLRRYIKTYSFWVDLLSIIVPFVDVVRYFFPDFTYPYFRILRLLKIWRVLQFGSLIERKFSFAQRFRQFKALFQILLLSNLVGSAFYSFYRIQGYETNGIFQNFEVIEGKFQTHPILFSFYWGFVMITNIHNQGRPTNSSQYLFMIITHFVAALNMAYLYAVFVSTLRIKNWQRNQFLVKSQRAKQIFRLSKIPSSDPSQEKAADYFEYGYDNRIDVLEKTILTYFPKKLGLNVYKESYYAIVTKPEIFKKMTHSFFNYLIPRMENQYFLPGEYIYQYNEVAKEMFIITKGSVTILEQLGSEKRQIFPTIIRKGESFGFKELFADVDERRRTGDAKTIGFVHCLVILRRDLDIITKTYLSETDTKQMKKNMDTVKCKFFQEKMKHARDKNWNEHDTLNVDEHIQTSLIHALKMIQVLLKLRDYMRKYVTIENSDNEDEASTGESELIGDFEDIHPAEPRRKLSVRSLKHSYTSTALASITEFPIEPAPIRAPKITLLRQKFIFESDV</sequence>
<keyword evidence="2" id="KW-0472">Membrane</keyword>
<dbReference type="SUPFAM" id="SSF81324">
    <property type="entry name" value="Voltage-gated potassium channels"/>
    <property type="match status" value="1"/>
</dbReference>
<evidence type="ECO:0000313" key="4">
    <source>
        <dbReference type="EMBL" id="KAI6656454.1"/>
    </source>
</evidence>
<accession>A0AAV7K6P0</accession>
<reference evidence="4 5" key="1">
    <citation type="journal article" date="2023" name="BMC Biol.">
        <title>The compact genome of the sponge Oopsacas minuta (Hexactinellida) is lacking key metazoan core genes.</title>
        <authorList>
            <person name="Santini S."/>
            <person name="Schenkelaars Q."/>
            <person name="Jourda C."/>
            <person name="Duchesne M."/>
            <person name="Belahbib H."/>
            <person name="Rocher C."/>
            <person name="Selva M."/>
            <person name="Riesgo A."/>
            <person name="Vervoort M."/>
            <person name="Leys S.P."/>
            <person name="Kodjabachian L."/>
            <person name="Le Bivic A."/>
            <person name="Borchiellini C."/>
            <person name="Claverie J.M."/>
            <person name="Renard E."/>
        </authorList>
    </citation>
    <scope>NUCLEOTIDE SEQUENCE [LARGE SCALE GENOMIC DNA]</scope>
    <source>
        <strain evidence="4">SPO-2</strain>
    </source>
</reference>
<organism evidence="4 5">
    <name type="scientific">Oopsacas minuta</name>
    <dbReference type="NCBI Taxonomy" id="111878"/>
    <lineage>
        <taxon>Eukaryota</taxon>
        <taxon>Metazoa</taxon>
        <taxon>Porifera</taxon>
        <taxon>Hexactinellida</taxon>
        <taxon>Hexasterophora</taxon>
        <taxon>Lyssacinosida</taxon>
        <taxon>Leucopsacidae</taxon>
        <taxon>Oopsacas</taxon>
    </lineage>
</organism>
<dbReference type="SMART" id="SM00100">
    <property type="entry name" value="cNMP"/>
    <property type="match status" value="1"/>
</dbReference>
<evidence type="ECO:0000313" key="5">
    <source>
        <dbReference type="Proteomes" id="UP001165289"/>
    </source>
</evidence>